<gene>
    <name evidence="1" type="ORF">IC620_06295</name>
</gene>
<dbReference type="EMBL" id="JACXAH010000008">
    <property type="protein sequence ID" value="MBD1371968.1"/>
    <property type="molecule type" value="Genomic_DNA"/>
</dbReference>
<dbReference type="InterPro" id="IPR007169">
    <property type="entry name" value="RemA-like"/>
</dbReference>
<comment type="caution">
    <text evidence="1">The sequence shown here is derived from an EMBL/GenBank/DDBJ whole genome shotgun (WGS) entry which is preliminary data.</text>
</comment>
<accession>A0A926RTP8</accession>
<dbReference type="Proteomes" id="UP000661691">
    <property type="component" value="Unassembled WGS sequence"/>
</dbReference>
<reference evidence="1" key="1">
    <citation type="submission" date="2020-09" db="EMBL/GenBank/DDBJ databases">
        <title>A novel bacterium of genus Hazenella, isolated from South China Sea.</title>
        <authorList>
            <person name="Huang H."/>
            <person name="Mo K."/>
            <person name="Hu Y."/>
        </authorList>
    </citation>
    <scope>NUCLEOTIDE SEQUENCE</scope>
    <source>
        <strain evidence="1">IB182357</strain>
    </source>
</reference>
<proteinExistence type="predicted"/>
<organism evidence="1 2">
    <name type="scientific">Polycladospora coralii</name>
    <dbReference type="NCBI Taxonomy" id="2771432"/>
    <lineage>
        <taxon>Bacteria</taxon>
        <taxon>Bacillati</taxon>
        <taxon>Bacillota</taxon>
        <taxon>Bacilli</taxon>
        <taxon>Bacillales</taxon>
        <taxon>Thermoactinomycetaceae</taxon>
        <taxon>Polycladospora</taxon>
    </lineage>
</organism>
<evidence type="ECO:0000313" key="2">
    <source>
        <dbReference type="Proteomes" id="UP000661691"/>
    </source>
</evidence>
<sequence>MLRIREIIAILDASHARKSQTKVPFIERAIERGQIENLTADEVKSYVITQNKIYTSPISSMTLKKRVHESQ</sequence>
<evidence type="ECO:0000313" key="1">
    <source>
        <dbReference type="EMBL" id="MBD1371968.1"/>
    </source>
</evidence>
<protein>
    <submittedName>
        <fullName evidence="1">DUF370 domain-containing protein</fullName>
    </submittedName>
</protein>
<dbReference type="AlphaFoldDB" id="A0A926RTP8"/>
<dbReference type="NCBIfam" id="NF046065">
    <property type="entry name" value="MtxRegRemB"/>
    <property type="match status" value="1"/>
</dbReference>
<name>A0A926RTP8_9BACL</name>
<keyword evidence="2" id="KW-1185">Reference proteome</keyword>
<dbReference type="Pfam" id="PF04025">
    <property type="entry name" value="RemA-like"/>
    <property type="match status" value="1"/>
</dbReference>